<name>A0A4R2NY70_9FLAO</name>
<dbReference type="PROSITE" id="PS01180">
    <property type="entry name" value="CUB"/>
    <property type="match status" value="1"/>
</dbReference>
<feature type="region of interest" description="Disordered" evidence="2">
    <location>
        <begin position="424"/>
        <end position="487"/>
    </location>
</feature>
<feature type="region of interest" description="Disordered" evidence="2">
    <location>
        <begin position="990"/>
        <end position="1033"/>
    </location>
</feature>
<dbReference type="Gene3D" id="2.60.120.380">
    <property type="match status" value="1"/>
</dbReference>
<dbReference type="SUPFAM" id="SSF103647">
    <property type="entry name" value="TSP type-3 repeat"/>
    <property type="match status" value="2"/>
</dbReference>
<evidence type="ECO:0000313" key="6">
    <source>
        <dbReference type="Proteomes" id="UP000294564"/>
    </source>
</evidence>
<protein>
    <submittedName>
        <fullName evidence="5">CUB-like protein</fullName>
    </submittedName>
</protein>
<dbReference type="PROSITE" id="PS00018">
    <property type="entry name" value="EF_HAND_1"/>
    <property type="match status" value="1"/>
</dbReference>
<dbReference type="InterPro" id="IPR037524">
    <property type="entry name" value="PA14/GLEYA"/>
</dbReference>
<evidence type="ECO:0000256" key="1">
    <source>
        <dbReference type="ARBA" id="ARBA00023157"/>
    </source>
</evidence>
<proteinExistence type="predicted"/>
<evidence type="ECO:0000313" key="5">
    <source>
        <dbReference type="EMBL" id="TCP27022.1"/>
    </source>
</evidence>
<dbReference type="AlphaFoldDB" id="A0A4R2NY70"/>
<feature type="domain" description="CUB" evidence="3">
    <location>
        <begin position="40"/>
        <end position="150"/>
    </location>
</feature>
<evidence type="ECO:0000259" key="3">
    <source>
        <dbReference type="PROSITE" id="PS01180"/>
    </source>
</evidence>
<dbReference type="InterPro" id="IPR035914">
    <property type="entry name" value="Sperma_CUB_dom_sf"/>
</dbReference>
<dbReference type="PROSITE" id="PS51820">
    <property type="entry name" value="PA14"/>
    <property type="match status" value="1"/>
</dbReference>
<keyword evidence="6" id="KW-1185">Reference proteome</keyword>
<dbReference type="GO" id="GO:0005509">
    <property type="term" value="F:calcium ion binding"/>
    <property type="evidence" value="ECO:0007669"/>
    <property type="project" value="InterPro"/>
</dbReference>
<organism evidence="5 6">
    <name type="scientific">Tenacibaculum skagerrakense</name>
    <dbReference type="NCBI Taxonomy" id="186571"/>
    <lineage>
        <taxon>Bacteria</taxon>
        <taxon>Pseudomonadati</taxon>
        <taxon>Bacteroidota</taxon>
        <taxon>Flavobacteriia</taxon>
        <taxon>Flavobacteriales</taxon>
        <taxon>Flavobacteriaceae</taxon>
        <taxon>Tenacibaculum</taxon>
    </lineage>
</organism>
<dbReference type="Proteomes" id="UP000294564">
    <property type="component" value="Unassembled WGS sequence"/>
</dbReference>
<dbReference type="PANTHER" id="PTHR10199">
    <property type="entry name" value="THROMBOSPONDIN"/>
    <property type="match status" value="1"/>
</dbReference>
<dbReference type="SMART" id="SM00758">
    <property type="entry name" value="PA14"/>
    <property type="match status" value="1"/>
</dbReference>
<gene>
    <name evidence="5" type="ORF">EV195_102364</name>
</gene>
<dbReference type="Gene3D" id="2.60.120.290">
    <property type="entry name" value="Spermadhesin, CUB domain"/>
    <property type="match status" value="1"/>
</dbReference>
<evidence type="ECO:0000256" key="2">
    <source>
        <dbReference type="SAM" id="MobiDB-lite"/>
    </source>
</evidence>
<dbReference type="SUPFAM" id="SSF56988">
    <property type="entry name" value="Anthrax protective antigen"/>
    <property type="match status" value="1"/>
</dbReference>
<accession>A0A4R2NY70</accession>
<feature type="domain" description="PA14" evidence="4">
    <location>
        <begin position="834"/>
        <end position="978"/>
    </location>
</feature>
<dbReference type="CDD" id="cd00041">
    <property type="entry name" value="CUB"/>
    <property type="match status" value="1"/>
</dbReference>
<comment type="caution">
    <text evidence="5">The sequence shown here is derived from an EMBL/GenBank/DDBJ whole genome shotgun (WGS) entry which is preliminary data.</text>
</comment>
<dbReference type="Gene3D" id="4.10.1080.10">
    <property type="entry name" value="TSP type-3 repeat"/>
    <property type="match status" value="2"/>
</dbReference>
<dbReference type="InterPro" id="IPR000859">
    <property type="entry name" value="CUB_dom"/>
</dbReference>
<sequence>MRNFYPLKSLKVKLVFALFFLVSIVQINAQVRISDPDQNVSGTITFTDSGGTGGNYLDNENHAITLSSTTGGPLIVDFSSFSVEGFGGGGCFDLLSIYDGNSTAGTLLAQYCDDFPPSGFISSIGTQLHFVFTSDISVTQAGWIATIYPSPADTTFPNTDSDALDNSVDADDDNDGIIDSIELGTCAGSGTSVDWSTYYTSGNSSGGTILTNGQDPLTSPVLTSTNGVTITLQREVTTAFANQQYRINDFYGGVGSGIYTLLQSSLTPGLGESRHTFTFDQPVYDLAFTIFDVDTGPNFIDSIDIIFTLADGSTHTLAASEYTAGGQTVTGNNVVGTGTDVNFVINGIQEWVIKLELRYRNIGTSPSANQGLALGDFTFCTAQDTDGDGTPDYLDADSDNDGCFDALEGAGSITTAQVDGSGRITGGQDGNGIPTLAGSGQAIGTSTDYNSRDAQCDDDGDGVPNGTDACPGYDDTADQDGDGVPDRCDLDNDNDGITDATEGLNCSSGAINSGTSGDFLGAGQINDIYTQDGVNLDLTTTVTGATLTQLQTEGTTGIRVQGTSVDDGAGDSIVYTFTLSEPVANVEFRWAGIDAGDKVTIVSSGPAGSNNVFIGDLTDPISTVPNTGYDGTNIGDPNPNGLLFEITGNNSTSATITSFINGGDATRSYSNVIITGFVSSFQITTSKERQDNNVANNGAVTFVFDNLEFCTYDDTDADGAPNHLDLDSDNDGCFDSLEGGANILASQINGSGVINGAVDGNGIPTLASGGQTIGTAIDNTATDDQCDDDNDGVLNGSDVCNGADDSVDADGDGVPDPCDLDDDNDGILDTTELNCSGVISYEYYDGTPAGNTVDNIPTTGANATGTFASLDVDAIITSLGATNDTYGFRFTGYFNIATEGNYNFYLSSDDGSKLFIDDVEVIDNDGLHGVVTVSGSKYLSPGLHKFVITFFENFGAESVTLEYELPGTITRQNIPFASMFCALDTDGDGTPNHLDGDSDGDGCSDANEQYNDRNADGGDGDQFGTTDPATVDANGQVTETGVDYGLALNSNVTDNSADLCGTPVANDDTATVAEDGNVSITVSTNDDIGGDGGDGE</sequence>
<evidence type="ECO:0000259" key="4">
    <source>
        <dbReference type="PROSITE" id="PS51820"/>
    </source>
</evidence>
<dbReference type="InterPro" id="IPR028974">
    <property type="entry name" value="TSP_type-3_rpt"/>
</dbReference>
<keyword evidence="1" id="KW-1015">Disulfide bond</keyword>
<dbReference type="InterPro" id="IPR018247">
    <property type="entry name" value="EF_Hand_1_Ca_BS"/>
</dbReference>
<dbReference type="PANTHER" id="PTHR10199:SF119">
    <property type="entry name" value="RE20510P"/>
    <property type="match status" value="1"/>
</dbReference>
<reference evidence="5 6" key="1">
    <citation type="submission" date="2019-03" db="EMBL/GenBank/DDBJ databases">
        <title>Genomic Encyclopedia of Type Strains, Phase IV (KMG-IV): sequencing the most valuable type-strain genomes for metagenomic binning, comparative biology and taxonomic classification.</title>
        <authorList>
            <person name="Goeker M."/>
        </authorList>
    </citation>
    <scope>NUCLEOTIDE SEQUENCE [LARGE SCALE GENOMIC DNA]</scope>
    <source>
        <strain evidence="5 6">DSM 14836</strain>
    </source>
</reference>
<dbReference type="SMART" id="SM00042">
    <property type="entry name" value="CUB"/>
    <property type="match status" value="1"/>
</dbReference>
<dbReference type="Pfam" id="PF07691">
    <property type="entry name" value="PA14"/>
    <property type="match status" value="1"/>
</dbReference>
<dbReference type="InterPro" id="IPR011658">
    <property type="entry name" value="PA14_dom"/>
</dbReference>
<dbReference type="RefSeq" id="WP_207899769.1">
    <property type="nucleotide sequence ID" value="NZ_SLXM01000002.1"/>
</dbReference>
<feature type="non-terminal residue" evidence="5">
    <location>
        <position position="1096"/>
    </location>
</feature>
<dbReference type="SUPFAM" id="SSF49854">
    <property type="entry name" value="Spermadhesin, CUB domain"/>
    <property type="match status" value="1"/>
</dbReference>
<dbReference type="EMBL" id="SLXM01000002">
    <property type="protein sequence ID" value="TCP27022.1"/>
    <property type="molecule type" value="Genomic_DNA"/>
</dbReference>